<organism evidence="3 4">
    <name type="scientific">Clavelina lepadiformis</name>
    <name type="common">Light-bulb sea squirt</name>
    <name type="synonym">Ascidia lepadiformis</name>
    <dbReference type="NCBI Taxonomy" id="159417"/>
    <lineage>
        <taxon>Eukaryota</taxon>
        <taxon>Metazoa</taxon>
        <taxon>Chordata</taxon>
        <taxon>Tunicata</taxon>
        <taxon>Ascidiacea</taxon>
        <taxon>Aplousobranchia</taxon>
        <taxon>Clavelinidae</taxon>
        <taxon>Clavelina</taxon>
    </lineage>
</organism>
<sequence length="455" mass="50900">MKVKVPKLRRSQELLDAIMAKKAKKARTAIGCEQVLVEESDKESADNSDEEEDSSDKEHDDASWNKREVVSFINLLQEALKKEILSNVESKLEQAQKLVEQKDAGYYLQKLEAENIQLSEKKKDLEGQNEKLADALRERDSELKDMQDKLAEEMQNSADLRHKIKNKDKEIQKLRQERVVKKTPRKNRAANPPYTLLPSDIIEDYDFNENPISKATRKAKPTTSCKSVASAEDVERKTSAMLRVDLVSLIFEQDHSDDDDEPALSRTKNVTKMGDMLRTSPVCQDAAISPSLSLPLVTQRSLKLIMNSTRRHGKHADDTRLPLETTPNEDAIGAVGRGGQTLNVGPITRSKTLPRKKKDVPPPDGQPPSSVRVHVNQAPPFHAQPATVVTHTTVTTQSQESSMRQAIPELPMALAVILCIVNFVFPGFSKFSYSSSKRSDSDLCLRLLPNTSDSI</sequence>
<evidence type="ECO:0000313" key="3">
    <source>
        <dbReference type="EMBL" id="CAK8688327.1"/>
    </source>
</evidence>
<protein>
    <submittedName>
        <fullName evidence="3">Uncharacterized protein</fullName>
    </submittedName>
</protein>
<feature type="region of interest" description="Disordered" evidence="2">
    <location>
        <begin position="36"/>
        <end position="63"/>
    </location>
</feature>
<reference evidence="3 4" key="1">
    <citation type="submission" date="2024-02" db="EMBL/GenBank/DDBJ databases">
        <authorList>
            <person name="Daric V."/>
            <person name="Darras S."/>
        </authorList>
    </citation>
    <scope>NUCLEOTIDE SEQUENCE [LARGE SCALE GENOMIC DNA]</scope>
</reference>
<keyword evidence="4" id="KW-1185">Reference proteome</keyword>
<name>A0ABP0G946_CLALP</name>
<gene>
    <name evidence="3" type="ORF">CVLEPA_LOCUS20349</name>
</gene>
<keyword evidence="1" id="KW-0175">Coiled coil</keyword>
<dbReference type="Proteomes" id="UP001642483">
    <property type="component" value="Unassembled WGS sequence"/>
</dbReference>
<evidence type="ECO:0000256" key="2">
    <source>
        <dbReference type="SAM" id="MobiDB-lite"/>
    </source>
</evidence>
<proteinExistence type="predicted"/>
<evidence type="ECO:0000313" key="4">
    <source>
        <dbReference type="Proteomes" id="UP001642483"/>
    </source>
</evidence>
<comment type="caution">
    <text evidence="3">The sequence shown here is derived from an EMBL/GenBank/DDBJ whole genome shotgun (WGS) entry which is preliminary data.</text>
</comment>
<feature type="compositionally biased region" description="Acidic residues" evidence="2">
    <location>
        <begin position="36"/>
        <end position="55"/>
    </location>
</feature>
<evidence type="ECO:0000256" key="1">
    <source>
        <dbReference type="SAM" id="Coils"/>
    </source>
</evidence>
<dbReference type="EMBL" id="CAWYQH010000108">
    <property type="protein sequence ID" value="CAK8688327.1"/>
    <property type="molecule type" value="Genomic_DNA"/>
</dbReference>
<feature type="region of interest" description="Disordered" evidence="2">
    <location>
        <begin position="310"/>
        <end position="370"/>
    </location>
</feature>
<accession>A0ABP0G946</accession>
<feature type="coiled-coil region" evidence="1">
    <location>
        <begin position="81"/>
        <end position="177"/>
    </location>
</feature>